<dbReference type="EMBL" id="VSSQ01015523">
    <property type="protein sequence ID" value="MPM55971.1"/>
    <property type="molecule type" value="Genomic_DNA"/>
</dbReference>
<protein>
    <submittedName>
        <fullName evidence="1">Uncharacterized protein</fullName>
    </submittedName>
</protein>
<proteinExistence type="predicted"/>
<dbReference type="AlphaFoldDB" id="A0A645AUJ9"/>
<evidence type="ECO:0000313" key="1">
    <source>
        <dbReference type="EMBL" id="MPM55971.1"/>
    </source>
</evidence>
<gene>
    <name evidence="1" type="ORF">SDC9_102769</name>
</gene>
<comment type="caution">
    <text evidence="1">The sequence shown here is derived from an EMBL/GenBank/DDBJ whole genome shotgun (WGS) entry which is preliminary data.</text>
</comment>
<organism evidence="1">
    <name type="scientific">bioreactor metagenome</name>
    <dbReference type="NCBI Taxonomy" id="1076179"/>
    <lineage>
        <taxon>unclassified sequences</taxon>
        <taxon>metagenomes</taxon>
        <taxon>ecological metagenomes</taxon>
    </lineage>
</organism>
<sequence length="104" mass="12382">MENFIEGLKNEDVELDNCFAPLSETEDQTKILSFRKRRCKWLRIYAIRIDENLYAVTGGAIKITKKMQGHKDTKNELAQLNYSRDWLKHYGIETDESFYLRFDL</sequence>
<name>A0A645AUJ9_9ZZZZ</name>
<accession>A0A645AUJ9</accession>
<reference evidence="1" key="1">
    <citation type="submission" date="2019-08" db="EMBL/GenBank/DDBJ databases">
        <authorList>
            <person name="Kucharzyk K."/>
            <person name="Murdoch R.W."/>
            <person name="Higgins S."/>
            <person name="Loffler F."/>
        </authorList>
    </citation>
    <scope>NUCLEOTIDE SEQUENCE</scope>
</reference>